<dbReference type="GO" id="GO:0017148">
    <property type="term" value="P:negative regulation of translation"/>
    <property type="evidence" value="ECO:0007669"/>
    <property type="project" value="TreeGrafter"/>
</dbReference>
<protein>
    <recommendedName>
        <fullName evidence="5 6">Large ribosomal subunit protein uL13</fullName>
    </recommendedName>
</protein>
<dbReference type="NCBIfam" id="TIGR01066">
    <property type="entry name" value="rplM_bact"/>
    <property type="match status" value="1"/>
</dbReference>
<comment type="function">
    <text evidence="6">This protein is one of the early assembly proteins of the 50S ribosomal subunit, although it is not seen to bind rRNA by itself. It is important during the early stages of 50S assembly.</text>
</comment>
<dbReference type="Gene3D" id="3.90.1180.10">
    <property type="entry name" value="Ribosomal protein L13"/>
    <property type="match status" value="1"/>
</dbReference>
<dbReference type="GO" id="GO:0003735">
    <property type="term" value="F:structural constituent of ribosome"/>
    <property type="evidence" value="ECO:0007669"/>
    <property type="project" value="InterPro"/>
</dbReference>
<dbReference type="GO" id="GO:0022625">
    <property type="term" value="C:cytosolic large ribosomal subunit"/>
    <property type="evidence" value="ECO:0007669"/>
    <property type="project" value="TreeGrafter"/>
</dbReference>
<dbReference type="Proteomes" id="UP001161325">
    <property type="component" value="Unassembled WGS sequence"/>
</dbReference>
<dbReference type="RefSeq" id="WP_284351831.1">
    <property type="nucleotide sequence ID" value="NZ_BRXS01000006.1"/>
</dbReference>
<organism evidence="8 9">
    <name type="scientific">Roseisolibacter agri</name>
    <dbReference type="NCBI Taxonomy" id="2014610"/>
    <lineage>
        <taxon>Bacteria</taxon>
        <taxon>Pseudomonadati</taxon>
        <taxon>Gemmatimonadota</taxon>
        <taxon>Gemmatimonadia</taxon>
        <taxon>Gemmatimonadales</taxon>
        <taxon>Gemmatimonadaceae</taxon>
        <taxon>Roseisolibacter</taxon>
    </lineage>
</organism>
<evidence type="ECO:0000256" key="7">
    <source>
        <dbReference type="SAM" id="MobiDB-lite"/>
    </source>
</evidence>
<sequence length="149" mass="16877">MRSTYTATPADIEPRWYVVDAEGMVLGRLASEVAKILRGKHKPIFTPHMDTGDHVIVINASKVRVTGRKAEQKQYFRHTGYMGHERFTPFATMIAKHPERVIEKAVFGMLPKTTLARTQIRRKLRVFPGTEHPHAAQQPTALTFNGEAK</sequence>
<comment type="caution">
    <text evidence="8">The sequence shown here is derived from an EMBL/GenBank/DDBJ whole genome shotgun (WGS) entry which is preliminary data.</text>
</comment>
<dbReference type="SUPFAM" id="SSF52161">
    <property type="entry name" value="Ribosomal protein L13"/>
    <property type="match status" value="1"/>
</dbReference>
<evidence type="ECO:0000256" key="4">
    <source>
        <dbReference type="ARBA" id="ARBA00023274"/>
    </source>
</evidence>
<dbReference type="FunFam" id="3.90.1180.10:FF:000001">
    <property type="entry name" value="50S ribosomal protein L13"/>
    <property type="match status" value="1"/>
</dbReference>
<evidence type="ECO:0000256" key="6">
    <source>
        <dbReference type="HAMAP-Rule" id="MF_01366"/>
    </source>
</evidence>
<dbReference type="Pfam" id="PF00572">
    <property type="entry name" value="Ribosomal_L13"/>
    <property type="match status" value="1"/>
</dbReference>
<dbReference type="AlphaFoldDB" id="A0AA37QBS4"/>
<keyword evidence="9" id="KW-1185">Reference proteome</keyword>
<evidence type="ECO:0000256" key="3">
    <source>
        <dbReference type="ARBA" id="ARBA00022980"/>
    </source>
</evidence>
<keyword evidence="4 6" id="KW-0687">Ribonucleoprotein</keyword>
<feature type="region of interest" description="Disordered" evidence="7">
    <location>
        <begin position="129"/>
        <end position="149"/>
    </location>
</feature>
<dbReference type="PANTHER" id="PTHR11545">
    <property type="entry name" value="RIBOSOMAL PROTEIN L13"/>
    <property type="match status" value="1"/>
</dbReference>
<dbReference type="EMBL" id="BRXS01000006">
    <property type="protein sequence ID" value="GLC27392.1"/>
    <property type="molecule type" value="Genomic_DNA"/>
</dbReference>
<dbReference type="CDD" id="cd00392">
    <property type="entry name" value="Ribosomal_L13"/>
    <property type="match status" value="1"/>
</dbReference>
<dbReference type="InterPro" id="IPR005822">
    <property type="entry name" value="Ribosomal_uL13"/>
</dbReference>
<evidence type="ECO:0000256" key="2">
    <source>
        <dbReference type="ARBA" id="ARBA00011838"/>
    </source>
</evidence>
<gene>
    <name evidence="6 8" type="primary">rplM</name>
    <name evidence="8" type="ORF">rosag_39050</name>
</gene>
<evidence type="ECO:0000256" key="1">
    <source>
        <dbReference type="ARBA" id="ARBA00006227"/>
    </source>
</evidence>
<keyword evidence="3 6" id="KW-0689">Ribosomal protein</keyword>
<reference evidence="8" key="1">
    <citation type="submission" date="2022-08" db="EMBL/GenBank/DDBJ databases">
        <title>Draft genome sequencing of Roseisolibacter agri AW1220.</title>
        <authorList>
            <person name="Tobiishi Y."/>
            <person name="Tonouchi A."/>
        </authorList>
    </citation>
    <scope>NUCLEOTIDE SEQUENCE</scope>
    <source>
        <strain evidence="8">AW1220</strain>
    </source>
</reference>
<dbReference type="GO" id="GO:0006412">
    <property type="term" value="P:translation"/>
    <property type="evidence" value="ECO:0007669"/>
    <property type="project" value="UniProtKB-UniRule"/>
</dbReference>
<evidence type="ECO:0000313" key="9">
    <source>
        <dbReference type="Proteomes" id="UP001161325"/>
    </source>
</evidence>
<comment type="subunit">
    <text evidence="2 6">Part of the 50S ribosomal subunit.</text>
</comment>
<dbReference type="HAMAP" id="MF_01366">
    <property type="entry name" value="Ribosomal_uL13"/>
    <property type="match status" value="1"/>
</dbReference>
<dbReference type="GO" id="GO:0003729">
    <property type="term" value="F:mRNA binding"/>
    <property type="evidence" value="ECO:0007669"/>
    <property type="project" value="UniProtKB-ARBA"/>
</dbReference>
<dbReference type="InterPro" id="IPR036899">
    <property type="entry name" value="Ribosomal_uL13_sf"/>
</dbReference>
<accession>A0AA37QBS4</accession>
<comment type="similarity">
    <text evidence="1 6">Belongs to the universal ribosomal protein uL13 family.</text>
</comment>
<evidence type="ECO:0000256" key="5">
    <source>
        <dbReference type="ARBA" id="ARBA00035201"/>
    </source>
</evidence>
<evidence type="ECO:0000313" key="8">
    <source>
        <dbReference type="EMBL" id="GLC27392.1"/>
    </source>
</evidence>
<dbReference type="InterPro" id="IPR005823">
    <property type="entry name" value="Ribosomal_uL13_bac-type"/>
</dbReference>
<dbReference type="PIRSF" id="PIRSF002181">
    <property type="entry name" value="Ribosomal_L13"/>
    <property type="match status" value="1"/>
</dbReference>
<name>A0AA37QBS4_9BACT</name>
<dbReference type="PANTHER" id="PTHR11545:SF2">
    <property type="entry name" value="LARGE RIBOSOMAL SUBUNIT PROTEIN UL13M"/>
    <property type="match status" value="1"/>
</dbReference>
<proteinExistence type="inferred from homology"/>